<evidence type="ECO:0000256" key="1">
    <source>
        <dbReference type="SAM" id="MobiDB-lite"/>
    </source>
</evidence>
<reference evidence="2 3" key="1">
    <citation type="submission" date="2019-07" db="EMBL/GenBank/DDBJ databases">
        <authorList>
            <person name="Zhu P."/>
        </authorList>
    </citation>
    <scope>NUCLEOTIDE SEQUENCE [LARGE SCALE GENOMIC DNA]</scope>
    <source>
        <strain evidence="2 3">SSL-25</strain>
    </source>
</reference>
<dbReference type="EMBL" id="CP042266">
    <property type="protein sequence ID" value="QDY81415.1"/>
    <property type="molecule type" value="Genomic_DNA"/>
</dbReference>
<sequence length="786" mass="83238">MNSVDPGTPGPYRTVGGEYVLPSVRLPGYSVPVEMRGTVVSPVGASGKRPVALFLHGRHATCYDATDEPRLVWPCPRGTRPVLSHRGYLHTQKLLASQGYVTVSISANGINGQDNEAEDSGAQARSSLVRLHLARWAAWSRGGTPSAAAPDAVRRAAPADLSRVLLVGHSRGGEGVNRAALDSLHRPPAAEEGYRGPVTWKIRGTVLIGPTIFGQNPAPDVPSLTLLPGCDGDVSNLQGQIYVDGGRGSGSSTALHSAAYLVGANHNYFNSEWTPGQAKAPAEDDFDSRDGHDRVCSPGAPTRLTATQQQRAGNTYIAAAARLFAGGDDRVRPLLDGSGLSAPSAAPARVFTHAVGGHRTPLVVPDPSVAVTNGRVCLQIAADWTSGCQNMRTTEWNSAHFARWTVTPEEGRYAVAASWSKSWSAPVRMALPSPVSVAGSEALALRIAVPPNTRDNRMDIAVTDTSGRRAVLGRVRVDGLPGTNQNTAHWAREVRVPLTAATAAGVDLKNIGALELVPRSLRGQIWLMDAWGWRPGTPAVRVSELPRVDLGLLTVKEGDSGVRTYRVPVTVSGEGSGQVRLFVPHPDREGVVSKLVTVAPGTHTIDVPVTVEGNTRFGYDLVQTAYVKAVRNAAVGADGGRIVVENDDPMPKLSIAPVSDDVTEGAGLTWRISLSEATDAEFFETQMQVLPTAGGLPELSTKDVDPVWFEAMFGIPTSPERPLSKVWPEYTTFNVAIPAGRTDVDVTIPTVSDGTREPVENVRLKLLIPGGDGAGPETTGTVRDAS</sequence>
<evidence type="ECO:0000313" key="2">
    <source>
        <dbReference type="EMBL" id="QDY81415.1"/>
    </source>
</evidence>
<evidence type="ECO:0008006" key="4">
    <source>
        <dbReference type="Google" id="ProtNLM"/>
    </source>
</evidence>
<dbReference type="Proteomes" id="UP000320580">
    <property type="component" value="Chromosome"/>
</dbReference>
<name>A0A5B8JHU2_9ACTN</name>
<accession>A0A5B8JHU2</accession>
<dbReference type="InterPro" id="IPR029058">
    <property type="entry name" value="AB_hydrolase_fold"/>
</dbReference>
<keyword evidence="3" id="KW-1185">Reference proteome</keyword>
<evidence type="ECO:0000313" key="3">
    <source>
        <dbReference type="Proteomes" id="UP000320580"/>
    </source>
</evidence>
<dbReference type="OrthoDB" id="6646510at2"/>
<gene>
    <name evidence="2" type="ORF">FQU76_30540</name>
</gene>
<feature type="region of interest" description="Disordered" evidence="1">
    <location>
        <begin position="275"/>
        <end position="301"/>
    </location>
</feature>
<dbReference type="AlphaFoldDB" id="A0A5B8JHU2"/>
<proteinExistence type="predicted"/>
<dbReference type="Gene3D" id="3.40.50.1820">
    <property type="entry name" value="alpha/beta hydrolase"/>
    <property type="match status" value="1"/>
</dbReference>
<dbReference type="SUPFAM" id="SSF53474">
    <property type="entry name" value="alpha/beta-Hydrolases"/>
    <property type="match status" value="1"/>
</dbReference>
<protein>
    <recommendedName>
        <fullName evidence="4">Alpha/beta hydrolase</fullName>
    </recommendedName>
</protein>
<dbReference type="KEGG" id="sqz:FQU76_30540"/>
<organism evidence="2 3">
    <name type="scientific">Streptomyces qinzhouensis</name>
    <dbReference type="NCBI Taxonomy" id="2599401"/>
    <lineage>
        <taxon>Bacteria</taxon>
        <taxon>Bacillati</taxon>
        <taxon>Actinomycetota</taxon>
        <taxon>Actinomycetes</taxon>
        <taxon>Kitasatosporales</taxon>
        <taxon>Streptomycetaceae</taxon>
        <taxon>Streptomyces</taxon>
    </lineage>
</organism>